<dbReference type="Proteomes" id="UP000199375">
    <property type="component" value="Unassembled WGS sequence"/>
</dbReference>
<dbReference type="EMBL" id="FMCW01000056">
    <property type="protein sequence ID" value="SCF21883.1"/>
    <property type="molecule type" value="Genomic_DNA"/>
</dbReference>
<proteinExistence type="predicted"/>
<sequence length="295" mass="31856">MLPLLDEAVDEGSPGGSEGTGETEPRPAFSQCGPYIGDGRSAALVGMQVDPGSAGHRLRQTFVEGGWIDTDRASDKTAVGDEKPTGWDQDNDAVWLPGVVGGKVIASLTAKLYCHLRCSAPQRDRAARIDDDAAAKAVSFGQLPVRQVGHSDRSASDDLCCTWILVPHARLHCVSKNRDDSVLAEYRLHRLAVVGCRLQARPSRSSVKLPRPRCRFSQSVRSGSVRRPEEVSYPAPSTRMIGWRSTSGSPAATMTMRWDGVPLSTPAQPLQAERTGTGERPGYARRRRARGGGWG</sequence>
<name>A0A1C4YM95_9ACTN</name>
<evidence type="ECO:0000313" key="3">
    <source>
        <dbReference type="Proteomes" id="UP000199375"/>
    </source>
</evidence>
<feature type="region of interest" description="Disordered" evidence="1">
    <location>
        <begin position="1"/>
        <end position="30"/>
    </location>
</feature>
<gene>
    <name evidence="2" type="ORF">GA0070558_15614</name>
</gene>
<feature type="compositionally biased region" description="Basic residues" evidence="1">
    <location>
        <begin position="283"/>
        <end position="295"/>
    </location>
</feature>
<feature type="region of interest" description="Disordered" evidence="1">
    <location>
        <begin position="261"/>
        <end position="295"/>
    </location>
</feature>
<evidence type="ECO:0000256" key="1">
    <source>
        <dbReference type="SAM" id="MobiDB-lite"/>
    </source>
</evidence>
<evidence type="ECO:0000313" key="2">
    <source>
        <dbReference type="EMBL" id="SCF21883.1"/>
    </source>
</evidence>
<organism evidence="2 3">
    <name type="scientific">Micromonospora haikouensis</name>
    <dbReference type="NCBI Taxonomy" id="686309"/>
    <lineage>
        <taxon>Bacteria</taxon>
        <taxon>Bacillati</taxon>
        <taxon>Actinomycetota</taxon>
        <taxon>Actinomycetes</taxon>
        <taxon>Micromonosporales</taxon>
        <taxon>Micromonosporaceae</taxon>
        <taxon>Micromonospora</taxon>
    </lineage>
</organism>
<reference evidence="2 3" key="1">
    <citation type="submission" date="2016-06" db="EMBL/GenBank/DDBJ databases">
        <authorList>
            <person name="Kjaerup R.B."/>
            <person name="Dalgaard T.S."/>
            <person name="Juul-Madsen H.R."/>
        </authorList>
    </citation>
    <scope>NUCLEOTIDE SEQUENCE [LARGE SCALE GENOMIC DNA]</scope>
    <source>
        <strain evidence="2 3">DSM 45626</strain>
    </source>
</reference>
<dbReference type="AlphaFoldDB" id="A0A1C4YM95"/>
<accession>A0A1C4YM95</accession>
<protein>
    <submittedName>
        <fullName evidence="2">Uncharacterized protein</fullName>
    </submittedName>
</protein>